<evidence type="ECO:0000256" key="4">
    <source>
        <dbReference type="ARBA" id="ARBA00023163"/>
    </source>
</evidence>
<evidence type="ECO:0000259" key="5">
    <source>
        <dbReference type="PROSITE" id="PS50932"/>
    </source>
</evidence>
<reference evidence="6 7" key="1">
    <citation type="submission" date="2018-10" db="EMBL/GenBank/DDBJ databases">
        <title>Genome Sequence of Cohnella sp.</title>
        <authorList>
            <person name="Srinivasan S."/>
            <person name="Kim M.K."/>
        </authorList>
    </citation>
    <scope>NUCLEOTIDE SEQUENCE [LARGE SCALE GENOMIC DNA]</scope>
    <source>
        <strain evidence="6 7">18JY8-7</strain>
    </source>
</reference>
<gene>
    <name evidence="6" type="ORF">EAV92_13140</name>
</gene>
<dbReference type="Gene3D" id="3.40.50.2300">
    <property type="match status" value="2"/>
</dbReference>
<dbReference type="InterPro" id="IPR046335">
    <property type="entry name" value="LacI/GalR-like_sensor"/>
</dbReference>
<dbReference type="InterPro" id="IPR000843">
    <property type="entry name" value="HTH_LacI"/>
</dbReference>
<keyword evidence="4" id="KW-0804">Transcription</keyword>
<dbReference type="SUPFAM" id="SSF47413">
    <property type="entry name" value="lambda repressor-like DNA-binding domains"/>
    <property type="match status" value="1"/>
</dbReference>
<dbReference type="SUPFAM" id="SSF53822">
    <property type="entry name" value="Periplasmic binding protein-like I"/>
    <property type="match status" value="1"/>
</dbReference>
<dbReference type="Pfam" id="PF00356">
    <property type="entry name" value="LacI"/>
    <property type="match status" value="1"/>
</dbReference>
<keyword evidence="2" id="KW-0805">Transcription regulation</keyword>
<keyword evidence="1" id="KW-0678">Repressor</keyword>
<feature type="domain" description="HTH lacI-type" evidence="5">
    <location>
        <begin position="4"/>
        <end position="58"/>
    </location>
</feature>
<dbReference type="PANTHER" id="PTHR30146">
    <property type="entry name" value="LACI-RELATED TRANSCRIPTIONAL REPRESSOR"/>
    <property type="match status" value="1"/>
</dbReference>
<dbReference type="InterPro" id="IPR010982">
    <property type="entry name" value="Lambda_DNA-bd_dom_sf"/>
</dbReference>
<evidence type="ECO:0000313" key="6">
    <source>
        <dbReference type="EMBL" id="AYQ73435.1"/>
    </source>
</evidence>
<evidence type="ECO:0000256" key="1">
    <source>
        <dbReference type="ARBA" id="ARBA00022491"/>
    </source>
</evidence>
<dbReference type="RefSeq" id="WP_123041517.1">
    <property type="nucleotide sequence ID" value="NZ_CP033433.1"/>
</dbReference>
<organism evidence="6 7">
    <name type="scientific">Cohnella candidum</name>
    <dbReference type="NCBI Taxonomy" id="2674991"/>
    <lineage>
        <taxon>Bacteria</taxon>
        <taxon>Bacillati</taxon>
        <taxon>Bacillota</taxon>
        <taxon>Bacilli</taxon>
        <taxon>Bacillales</taxon>
        <taxon>Paenibacillaceae</taxon>
        <taxon>Cohnella</taxon>
    </lineage>
</organism>
<sequence>MKKVTLQSIADKLSVSKALVSKALSGDPAVNEGTRETIWQTAEELGYRFKTSRKPSAPMQTGNMAVLMPRAYLDDMEYWGNVLHGIEKELLEHQFSMLLSSIDIAQSPKEGLPSSIYDRKVDGAIVMGHLPDSYVTALKTHAIPFIMLDANMLDPTVDHVLANNFLGAYHAVTYLLEKGHRRVAFVGDADTAWSFRERCRGFDEAVRDFARKTGEEVESAHIEGVGVSGKGMYTAPAFPDAVKGCFLKEKPVTGLFCANDLTAFEALKVLAELNVRCPDDVSVIGFDDLTLTKLMQPNLTTVRVPKSAIGSRAADLILRRIREPEAVPELILLSTELVERDSVTAI</sequence>
<keyword evidence="7" id="KW-1185">Reference proteome</keyword>
<dbReference type="GO" id="GO:0000976">
    <property type="term" value="F:transcription cis-regulatory region binding"/>
    <property type="evidence" value="ECO:0007669"/>
    <property type="project" value="TreeGrafter"/>
</dbReference>
<dbReference type="InterPro" id="IPR028082">
    <property type="entry name" value="Peripla_BP_I"/>
</dbReference>
<proteinExistence type="predicted"/>
<dbReference type="EMBL" id="CP033433">
    <property type="protein sequence ID" value="AYQ73435.1"/>
    <property type="molecule type" value="Genomic_DNA"/>
</dbReference>
<dbReference type="Pfam" id="PF13377">
    <property type="entry name" value="Peripla_BP_3"/>
    <property type="match status" value="1"/>
</dbReference>
<dbReference type="KEGG" id="coh:EAV92_13140"/>
<keyword evidence="3" id="KW-0238">DNA-binding</keyword>
<dbReference type="PROSITE" id="PS50932">
    <property type="entry name" value="HTH_LACI_2"/>
    <property type="match status" value="1"/>
</dbReference>
<dbReference type="GO" id="GO:0003700">
    <property type="term" value="F:DNA-binding transcription factor activity"/>
    <property type="evidence" value="ECO:0007669"/>
    <property type="project" value="TreeGrafter"/>
</dbReference>
<dbReference type="Proteomes" id="UP000269097">
    <property type="component" value="Chromosome"/>
</dbReference>
<name>A0A3G3JYW7_9BACL</name>
<evidence type="ECO:0000313" key="7">
    <source>
        <dbReference type="Proteomes" id="UP000269097"/>
    </source>
</evidence>
<evidence type="ECO:0000256" key="2">
    <source>
        <dbReference type="ARBA" id="ARBA00023015"/>
    </source>
</evidence>
<evidence type="ECO:0000256" key="3">
    <source>
        <dbReference type="ARBA" id="ARBA00023125"/>
    </source>
</evidence>
<accession>A0A3G3JYW7</accession>
<protein>
    <submittedName>
        <fullName evidence="6">LacI family transcriptional regulator</fullName>
    </submittedName>
</protein>
<dbReference type="PANTHER" id="PTHR30146:SF148">
    <property type="entry name" value="HTH-TYPE TRANSCRIPTIONAL REPRESSOR PURR-RELATED"/>
    <property type="match status" value="1"/>
</dbReference>
<dbReference type="SMART" id="SM00354">
    <property type="entry name" value="HTH_LACI"/>
    <property type="match status" value="1"/>
</dbReference>
<dbReference type="CDD" id="cd01392">
    <property type="entry name" value="HTH_LacI"/>
    <property type="match status" value="1"/>
</dbReference>
<dbReference type="AlphaFoldDB" id="A0A3G3JYW7"/>
<dbReference type="Gene3D" id="1.10.260.40">
    <property type="entry name" value="lambda repressor-like DNA-binding domains"/>
    <property type="match status" value="1"/>
</dbReference>